<evidence type="ECO:0000259" key="1">
    <source>
        <dbReference type="SMART" id="SM00530"/>
    </source>
</evidence>
<dbReference type="PANTHER" id="PTHR35010:SF2">
    <property type="entry name" value="BLL4672 PROTEIN"/>
    <property type="match status" value="1"/>
</dbReference>
<reference evidence="3" key="1">
    <citation type="journal article" date="2019" name="Int. J. Syst. Evol. Microbiol.">
        <title>The Global Catalogue of Microorganisms (GCM) 10K type strain sequencing project: providing services to taxonomists for standard genome sequencing and annotation.</title>
        <authorList>
            <consortium name="The Broad Institute Genomics Platform"/>
            <consortium name="The Broad Institute Genome Sequencing Center for Infectious Disease"/>
            <person name="Wu L."/>
            <person name="Ma J."/>
        </authorList>
    </citation>
    <scope>NUCLEOTIDE SEQUENCE [LARGE SCALE GENOMIC DNA]</scope>
    <source>
        <strain evidence="3">JCM 9371</strain>
    </source>
</reference>
<dbReference type="InterPro" id="IPR010982">
    <property type="entry name" value="Lambda_DNA-bd_dom_sf"/>
</dbReference>
<feature type="domain" description="HTH cro/C1-type" evidence="1">
    <location>
        <begin position="24"/>
        <end position="96"/>
    </location>
</feature>
<dbReference type="SMART" id="SM00530">
    <property type="entry name" value="HTH_XRE"/>
    <property type="match status" value="1"/>
</dbReference>
<evidence type="ECO:0000313" key="3">
    <source>
        <dbReference type="Proteomes" id="UP001597063"/>
    </source>
</evidence>
<organism evidence="2 3">
    <name type="scientific">Actinomadura fibrosa</name>
    <dbReference type="NCBI Taxonomy" id="111802"/>
    <lineage>
        <taxon>Bacteria</taxon>
        <taxon>Bacillati</taxon>
        <taxon>Actinomycetota</taxon>
        <taxon>Actinomycetes</taxon>
        <taxon>Streptosporangiales</taxon>
        <taxon>Thermomonosporaceae</taxon>
        <taxon>Actinomadura</taxon>
    </lineage>
</organism>
<dbReference type="Gene3D" id="3.30.450.180">
    <property type="match status" value="1"/>
</dbReference>
<sequence>MTVLSAPAIETRRAQTRRRELGGFLRSRRHRLAPADAGIVPGPRRRTPGLRREEVAAVAGVSLTWYTWLEQGRVGGVSRQVLDSLARALRLGPDEHRHLLELAGEPAAEPRAPAGASREVRDLLAMVEPNLAHVVTRCFDLVAWNAPVEALFRGMPEWPVPDDPNVVRMMFDVPGMRALYPDWEAEARWLTALLRNEAGRQAGNPRFQRLVDGLNATSPEFREYWSSHDLTPFTPSERRFRHPVLGEVTLRYMKLNVESDPDQSVIVHYAPPASAAAAALARLR</sequence>
<keyword evidence="3" id="KW-1185">Reference proteome</keyword>
<protein>
    <submittedName>
        <fullName evidence="2">Helix-turn-helix transcriptional regulator</fullName>
    </submittedName>
</protein>
<name>A0ABW2XPJ5_9ACTN</name>
<accession>A0ABW2XPJ5</accession>
<dbReference type="RefSeq" id="WP_165503165.1">
    <property type="nucleotide sequence ID" value="NZ_CAACUY010000190.1"/>
</dbReference>
<dbReference type="InterPro" id="IPR001387">
    <property type="entry name" value="Cro/C1-type_HTH"/>
</dbReference>
<dbReference type="Gene3D" id="1.10.260.40">
    <property type="entry name" value="lambda repressor-like DNA-binding domains"/>
    <property type="match status" value="1"/>
</dbReference>
<dbReference type="EMBL" id="JBHTGP010000010">
    <property type="protein sequence ID" value="MFD0686370.1"/>
    <property type="molecule type" value="Genomic_DNA"/>
</dbReference>
<evidence type="ECO:0000313" key="2">
    <source>
        <dbReference type="EMBL" id="MFD0686370.1"/>
    </source>
</evidence>
<dbReference type="PANTHER" id="PTHR35010">
    <property type="entry name" value="BLL4672 PROTEIN-RELATED"/>
    <property type="match status" value="1"/>
</dbReference>
<dbReference type="Pfam" id="PF17765">
    <property type="entry name" value="MLTR_LBD"/>
    <property type="match status" value="1"/>
</dbReference>
<dbReference type="SUPFAM" id="SSF47413">
    <property type="entry name" value="lambda repressor-like DNA-binding domains"/>
    <property type="match status" value="1"/>
</dbReference>
<comment type="caution">
    <text evidence="2">The sequence shown here is derived from an EMBL/GenBank/DDBJ whole genome shotgun (WGS) entry which is preliminary data.</text>
</comment>
<dbReference type="CDD" id="cd00093">
    <property type="entry name" value="HTH_XRE"/>
    <property type="match status" value="1"/>
</dbReference>
<gene>
    <name evidence="2" type="ORF">ACFQZM_17855</name>
</gene>
<dbReference type="InterPro" id="IPR041413">
    <property type="entry name" value="MLTR_LBD"/>
</dbReference>
<proteinExistence type="predicted"/>
<dbReference type="Proteomes" id="UP001597063">
    <property type="component" value="Unassembled WGS sequence"/>
</dbReference>
<dbReference type="Pfam" id="PF13560">
    <property type="entry name" value="HTH_31"/>
    <property type="match status" value="1"/>
</dbReference>